<organism evidence="2 3">
    <name type="scientific">Anaerosphaera multitolerans</name>
    <dbReference type="NCBI Taxonomy" id="2487351"/>
    <lineage>
        <taxon>Bacteria</taxon>
        <taxon>Bacillati</taxon>
        <taxon>Bacillota</taxon>
        <taxon>Tissierellia</taxon>
        <taxon>Tissierellales</taxon>
        <taxon>Peptoniphilaceae</taxon>
        <taxon>Anaerosphaera</taxon>
    </lineage>
</organism>
<comment type="caution">
    <text evidence="2">The sequence shown here is derived from an EMBL/GenBank/DDBJ whole genome shotgun (WGS) entry which is preliminary data.</text>
</comment>
<accession>A0A437S5L9</accession>
<dbReference type="EMBL" id="RLIH01000013">
    <property type="protein sequence ID" value="RVU54206.1"/>
    <property type="molecule type" value="Genomic_DNA"/>
</dbReference>
<dbReference type="InterPro" id="IPR011256">
    <property type="entry name" value="Reg_factor_effector_dom_sf"/>
</dbReference>
<dbReference type="Gene3D" id="3.20.80.10">
    <property type="entry name" value="Regulatory factor, effector binding domain"/>
    <property type="match status" value="1"/>
</dbReference>
<dbReference type="SUPFAM" id="SSF55136">
    <property type="entry name" value="Probable bacterial effector-binding domain"/>
    <property type="match status" value="1"/>
</dbReference>
<dbReference type="RefSeq" id="WP_127725005.1">
    <property type="nucleotide sequence ID" value="NZ_RLIH01000013.1"/>
</dbReference>
<evidence type="ECO:0000259" key="1">
    <source>
        <dbReference type="Pfam" id="PF06445"/>
    </source>
</evidence>
<dbReference type="Proteomes" id="UP000288812">
    <property type="component" value="Unassembled WGS sequence"/>
</dbReference>
<protein>
    <submittedName>
        <fullName evidence="2">Small molecule-binding protein</fullName>
    </submittedName>
</protein>
<sequence length="210" mass="25004">MKHEWRKHEKELYSTKKKPTILTVPKQKYIMIKGKGNPNNEDFSRKIGVLMSIAYPIKMNYKRFCKNNLEIDEEFHCTDYTVYPLEGLWTKEKENSNNKDDFIYTIMVRQPDFISEEMFDEAIKTVKKKKPDDLLEEVSFGEIEDGLCVQMLHIGSYDSEDNTFKLMDELVKEGGYIRSDSYHREIYLSDARRVESNKLKTILRYKIKKK</sequence>
<reference evidence="2 3" key="1">
    <citation type="submission" date="2018-11" db="EMBL/GenBank/DDBJ databases">
        <title>Genome sequencing and assembly of Anaerosphaera sp. nov., GS7-6-2.</title>
        <authorList>
            <person name="Rettenmaier R."/>
            <person name="Liebl W."/>
            <person name="Zverlov V."/>
        </authorList>
    </citation>
    <scope>NUCLEOTIDE SEQUENCE [LARGE SCALE GENOMIC DNA]</scope>
    <source>
        <strain evidence="2 3">GS7-6-2</strain>
    </source>
</reference>
<dbReference type="Pfam" id="PF06445">
    <property type="entry name" value="GyrI-like"/>
    <property type="match status" value="1"/>
</dbReference>
<evidence type="ECO:0000313" key="3">
    <source>
        <dbReference type="Proteomes" id="UP000288812"/>
    </source>
</evidence>
<dbReference type="InterPro" id="IPR029442">
    <property type="entry name" value="GyrI-like"/>
</dbReference>
<gene>
    <name evidence="2" type="ORF">EF514_08470</name>
</gene>
<dbReference type="OrthoDB" id="4772335at2"/>
<keyword evidence="3" id="KW-1185">Reference proteome</keyword>
<feature type="domain" description="GyrI-like small molecule binding" evidence="1">
    <location>
        <begin position="18"/>
        <end position="201"/>
    </location>
</feature>
<proteinExistence type="predicted"/>
<dbReference type="PIRSF" id="PIRSF031644">
    <property type="entry name" value="UCP031644"/>
    <property type="match status" value="1"/>
</dbReference>
<evidence type="ECO:0000313" key="2">
    <source>
        <dbReference type="EMBL" id="RVU54206.1"/>
    </source>
</evidence>
<dbReference type="AlphaFoldDB" id="A0A437S5L9"/>
<dbReference type="InterPro" id="IPR008319">
    <property type="entry name" value="GyrI-like_CCH_Lin2189-like"/>
</dbReference>
<name>A0A437S5L9_9FIRM</name>